<organism evidence="1 2">
    <name type="scientific">Hymenobacter crusticola</name>
    <dbReference type="NCBI Taxonomy" id="1770526"/>
    <lineage>
        <taxon>Bacteria</taxon>
        <taxon>Pseudomonadati</taxon>
        <taxon>Bacteroidota</taxon>
        <taxon>Cytophagia</taxon>
        <taxon>Cytophagales</taxon>
        <taxon>Hymenobacteraceae</taxon>
        <taxon>Hymenobacter</taxon>
    </lineage>
</organism>
<dbReference type="RefSeq" id="WP_086593732.1">
    <property type="nucleotide sequence ID" value="NZ_MTSE01000003.1"/>
</dbReference>
<name>A0A243WGP4_9BACT</name>
<accession>A0A243WGP4</accession>
<keyword evidence="2" id="KW-1185">Reference proteome</keyword>
<dbReference type="EMBL" id="MTSE01000003">
    <property type="protein sequence ID" value="OUJ74922.1"/>
    <property type="molecule type" value="Genomic_DNA"/>
</dbReference>
<proteinExistence type="predicted"/>
<evidence type="ECO:0000313" key="1">
    <source>
        <dbReference type="EMBL" id="OUJ74922.1"/>
    </source>
</evidence>
<sequence length="119" mass="13344">MINCFPFEVHFVNGAARGSPEQMYQVIADFSSPAFSSYKALFDKYGAAEGLLSLVDLTAFIIEERAPTLLDHLDFDEEGYQLDMHVDSDAALQVFRSAACPVFQNLDELTKYLIRIVGR</sequence>
<gene>
    <name evidence="1" type="ORF">BXP70_09250</name>
</gene>
<comment type="caution">
    <text evidence="1">The sequence shown here is derived from an EMBL/GenBank/DDBJ whole genome shotgun (WGS) entry which is preliminary data.</text>
</comment>
<dbReference type="Proteomes" id="UP000194873">
    <property type="component" value="Unassembled WGS sequence"/>
</dbReference>
<evidence type="ECO:0000313" key="2">
    <source>
        <dbReference type="Proteomes" id="UP000194873"/>
    </source>
</evidence>
<reference evidence="1 2" key="1">
    <citation type="submission" date="2017-01" db="EMBL/GenBank/DDBJ databases">
        <title>A new Hymenobacter.</title>
        <authorList>
            <person name="Liang Y."/>
            <person name="Feng F."/>
        </authorList>
    </citation>
    <scope>NUCLEOTIDE SEQUENCE [LARGE SCALE GENOMIC DNA]</scope>
    <source>
        <strain evidence="1">MIMBbqt21</strain>
    </source>
</reference>
<dbReference type="AlphaFoldDB" id="A0A243WGP4"/>
<dbReference type="OrthoDB" id="885469at2"/>
<protein>
    <submittedName>
        <fullName evidence="1">Uncharacterized protein</fullName>
    </submittedName>
</protein>